<keyword evidence="7" id="KW-0811">Translocation</keyword>
<keyword evidence="4 9" id="KW-0812">Transmembrane</keyword>
<evidence type="ECO:0000313" key="10">
    <source>
        <dbReference type="EMBL" id="CAB4635160.1"/>
    </source>
</evidence>
<evidence type="ECO:0000256" key="3">
    <source>
        <dbReference type="ARBA" id="ARBA00022475"/>
    </source>
</evidence>
<dbReference type="EMBL" id="CAEZWV010000002">
    <property type="protein sequence ID" value="CAB4661364.1"/>
    <property type="molecule type" value="Genomic_DNA"/>
</dbReference>
<proteinExistence type="predicted"/>
<keyword evidence="6 9" id="KW-1133">Transmembrane helix</keyword>
<evidence type="ECO:0000256" key="8">
    <source>
        <dbReference type="ARBA" id="ARBA00023136"/>
    </source>
</evidence>
<keyword evidence="2" id="KW-0813">Transport</keyword>
<dbReference type="NCBIfam" id="TIGR00739">
    <property type="entry name" value="yajC"/>
    <property type="match status" value="1"/>
</dbReference>
<evidence type="ECO:0000256" key="9">
    <source>
        <dbReference type="SAM" id="Phobius"/>
    </source>
</evidence>
<dbReference type="GO" id="GO:0005886">
    <property type="term" value="C:plasma membrane"/>
    <property type="evidence" value="ECO:0007669"/>
    <property type="project" value="UniProtKB-SubCell"/>
</dbReference>
<organism evidence="10">
    <name type="scientific">freshwater metagenome</name>
    <dbReference type="NCBI Taxonomy" id="449393"/>
    <lineage>
        <taxon>unclassified sequences</taxon>
        <taxon>metagenomes</taxon>
        <taxon>ecological metagenomes</taxon>
    </lineage>
</organism>
<dbReference type="EMBL" id="CAEZVQ010000059">
    <property type="protein sequence ID" value="CAB4635160.1"/>
    <property type="molecule type" value="Genomic_DNA"/>
</dbReference>
<keyword evidence="3" id="KW-1003">Cell membrane</keyword>
<keyword evidence="5" id="KW-0653">Protein transport</keyword>
<evidence type="ECO:0000256" key="6">
    <source>
        <dbReference type="ARBA" id="ARBA00022989"/>
    </source>
</evidence>
<name>A0A6J6JDZ8_9ZZZZ</name>
<protein>
    <submittedName>
        <fullName evidence="10">Unannotated protein</fullName>
    </submittedName>
</protein>
<dbReference type="PANTHER" id="PTHR33909">
    <property type="entry name" value="SEC TRANSLOCON ACCESSORY COMPLEX SUBUNIT YAJC"/>
    <property type="match status" value="1"/>
</dbReference>
<gene>
    <name evidence="10" type="ORF">UFOPK2086_00583</name>
    <name evidence="11" type="ORF">UFOPK2295_00197</name>
</gene>
<keyword evidence="8 9" id="KW-0472">Membrane</keyword>
<evidence type="ECO:0000313" key="11">
    <source>
        <dbReference type="EMBL" id="CAB4661364.1"/>
    </source>
</evidence>
<reference evidence="10" key="1">
    <citation type="submission" date="2020-05" db="EMBL/GenBank/DDBJ databases">
        <authorList>
            <person name="Chiriac C."/>
            <person name="Salcher M."/>
            <person name="Ghai R."/>
            <person name="Kavagutti S V."/>
        </authorList>
    </citation>
    <scope>NUCLEOTIDE SEQUENCE</scope>
</reference>
<dbReference type="GO" id="GO:0015031">
    <property type="term" value="P:protein transport"/>
    <property type="evidence" value="ECO:0007669"/>
    <property type="project" value="UniProtKB-KW"/>
</dbReference>
<evidence type="ECO:0000256" key="2">
    <source>
        <dbReference type="ARBA" id="ARBA00022448"/>
    </source>
</evidence>
<evidence type="ECO:0000256" key="5">
    <source>
        <dbReference type="ARBA" id="ARBA00022927"/>
    </source>
</evidence>
<dbReference type="Pfam" id="PF02699">
    <property type="entry name" value="YajC"/>
    <property type="match status" value="1"/>
</dbReference>
<feature type="transmembrane region" description="Helical" evidence="9">
    <location>
        <begin position="15"/>
        <end position="33"/>
    </location>
</feature>
<dbReference type="InterPro" id="IPR003849">
    <property type="entry name" value="Preprotein_translocase_YajC"/>
</dbReference>
<dbReference type="SMART" id="SM01323">
    <property type="entry name" value="YajC"/>
    <property type="match status" value="1"/>
</dbReference>
<evidence type="ECO:0000256" key="4">
    <source>
        <dbReference type="ARBA" id="ARBA00022692"/>
    </source>
</evidence>
<accession>A0A6J6JDZ8</accession>
<dbReference type="AlphaFoldDB" id="A0A6J6JDZ8"/>
<comment type="subcellular location">
    <subcellularLocation>
        <location evidence="1">Cell membrane</location>
        <topology evidence="1">Single-pass membrane protein</topology>
    </subcellularLocation>
</comment>
<evidence type="ECO:0000256" key="7">
    <source>
        <dbReference type="ARBA" id="ARBA00023010"/>
    </source>
</evidence>
<evidence type="ECO:0000256" key="1">
    <source>
        <dbReference type="ARBA" id="ARBA00004162"/>
    </source>
</evidence>
<dbReference type="PANTHER" id="PTHR33909:SF1">
    <property type="entry name" value="SEC TRANSLOCON ACCESSORY COMPLEX SUBUNIT YAJC"/>
    <property type="match status" value="1"/>
</dbReference>
<sequence>MNAILLAAESNSNSPVGIIVVYAVLFAGMYFVIIRPRSRRNKQAAALVASTAVGDEVVLTSGIYGFVSAVEDDILWVDIADGHGTERIEVRVSRSAVARKIVSAGEADDSAKK</sequence>
<dbReference type="PRINTS" id="PR01853">
    <property type="entry name" value="YAJCTRNLCASE"/>
</dbReference>